<reference evidence="1 2" key="1">
    <citation type="submission" date="2017-06" db="EMBL/GenBank/DDBJ databases">
        <title>Investigating the central metabolism of Clostridium thermosuccinogenes.</title>
        <authorList>
            <person name="Koendjbiharie J.G."/>
            <person name="van Kranenburg R."/>
        </authorList>
    </citation>
    <scope>NUCLEOTIDE SEQUENCE [LARGE SCALE GENOMIC DNA]</scope>
    <source>
        <strain evidence="1 2">DSM 5806</strain>
    </source>
</reference>
<accession>A0A2K2FG40</accession>
<keyword evidence="2" id="KW-1185">Reference proteome</keyword>
<dbReference type="RefSeq" id="WP_103081170.1">
    <property type="nucleotide sequence ID" value="NZ_CP021850.1"/>
</dbReference>
<dbReference type="KEGG" id="cthd:CDO33_08575"/>
<name>A0A2K2FG40_9CLOT</name>
<organism evidence="1 2">
    <name type="scientific">Clostridium thermosuccinogenes</name>
    <dbReference type="NCBI Taxonomy" id="84032"/>
    <lineage>
        <taxon>Bacteria</taxon>
        <taxon>Bacillati</taxon>
        <taxon>Bacillota</taxon>
        <taxon>Clostridia</taxon>
        <taxon>Eubacteriales</taxon>
        <taxon>Clostridiaceae</taxon>
        <taxon>Clostridium</taxon>
    </lineage>
</organism>
<protein>
    <submittedName>
        <fullName evidence="1">Uncharacterized protein</fullName>
    </submittedName>
</protein>
<proteinExistence type="predicted"/>
<evidence type="ECO:0000313" key="2">
    <source>
        <dbReference type="Proteomes" id="UP000236151"/>
    </source>
</evidence>
<dbReference type="EMBL" id="NIOJ01000016">
    <property type="protein sequence ID" value="PNT99738.1"/>
    <property type="molecule type" value="Genomic_DNA"/>
</dbReference>
<gene>
    <name evidence="1" type="ORF">CDQ84_07780</name>
</gene>
<dbReference type="Proteomes" id="UP000236151">
    <property type="component" value="Unassembled WGS sequence"/>
</dbReference>
<comment type="caution">
    <text evidence="1">The sequence shown here is derived from an EMBL/GenBank/DDBJ whole genome shotgun (WGS) entry which is preliminary data.</text>
</comment>
<evidence type="ECO:0000313" key="1">
    <source>
        <dbReference type="EMBL" id="PNT99738.1"/>
    </source>
</evidence>
<dbReference type="AlphaFoldDB" id="A0A2K2FG40"/>
<sequence>MEEAFIYDLLFPTNALSMEELNSAMAQSIYESDSLQAAFVRLVENNTIIKDQNGRYRANIQMATPQKVY</sequence>